<proteinExistence type="predicted"/>
<accession>A0A1A8RFR0</accession>
<protein>
    <submittedName>
        <fullName evidence="1">Leucine rich repeat containing 56</fullName>
    </submittedName>
</protein>
<reference evidence="1" key="2">
    <citation type="submission" date="2016-06" db="EMBL/GenBank/DDBJ databases">
        <title>The genome of a short-lived fish provides insights into sex chromosome evolution and the genetic control of aging.</title>
        <authorList>
            <person name="Reichwald K."/>
            <person name="Felder M."/>
            <person name="Petzold A."/>
            <person name="Koch P."/>
            <person name="Groth M."/>
            <person name="Platzer M."/>
        </authorList>
    </citation>
    <scope>NUCLEOTIDE SEQUENCE</scope>
    <source>
        <tissue evidence="1">Brain</tissue>
    </source>
</reference>
<name>A0A1A8RFR0_9TELE</name>
<reference evidence="1" key="1">
    <citation type="submission" date="2016-05" db="EMBL/GenBank/DDBJ databases">
        <authorList>
            <person name="Lavstsen T."/>
            <person name="Jespersen J.S."/>
        </authorList>
    </citation>
    <scope>NUCLEOTIDE SEQUENCE</scope>
    <source>
        <tissue evidence="1">Brain</tissue>
    </source>
</reference>
<feature type="non-terminal residue" evidence="1">
    <location>
        <position position="1"/>
    </location>
</feature>
<feature type="non-terminal residue" evidence="1">
    <location>
        <position position="70"/>
    </location>
</feature>
<dbReference type="AlphaFoldDB" id="A0A1A8RFR0"/>
<gene>
    <name evidence="1" type="primary">LRRC56</name>
</gene>
<organism evidence="1">
    <name type="scientific">Nothobranchius rachovii</name>
    <name type="common">bluefin notho</name>
    <dbReference type="NCBI Taxonomy" id="451742"/>
    <lineage>
        <taxon>Eukaryota</taxon>
        <taxon>Metazoa</taxon>
        <taxon>Chordata</taxon>
        <taxon>Craniata</taxon>
        <taxon>Vertebrata</taxon>
        <taxon>Euteleostomi</taxon>
        <taxon>Actinopterygii</taxon>
        <taxon>Neopterygii</taxon>
        <taxon>Teleostei</taxon>
        <taxon>Neoteleostei</taxon>
        <taxon>Acanthomorphata</taxon>
        <taxon>Ovalentaria</taxon>
        <taxon>Atherinomorphae</taxon>
        <taxon>Cyprinodontiformes</taxon>
        <taxon>Nothobranchiidae</taxon>
        <taxon>Nothobranchius</taxon>
    </lineage>
</organism>
<dbReference type="EMBL" id="HAEI01008398">
    <property type="protein sequence ID" value="SBS04905.1"/>
    <property type="molecule type" value="Transcribed_RNA"/>
</dbReference>
<evidence type="ECO:0000313" key="1">
    <source>
        <dbReference type="EMBL" id="SBS04905.1"/>
    </source>
</evidence>
<sequence length="70" mass="8226">ECLLARMWRYNIDHDTREDMILIYYDTKSHNICIFTLILNEELRSEACKTHSVSSRSCSIRMKVVKTAAT</sequence>